<keyword evidence="1" id="KW-1133">Transmembrane helix</keyword>
<reference evidence="2 3" key="1">
    <citation type="submission" date="2017-08" db="EMBL/GenBank/DDBJ databases">
        <title>Fine stratification of microbial communities through a metagenomic profile of the photic zone.</title>
        <authorList>
            <person name="Haro-Moreno J.M."/>
            <person name="Lopez-Perez M."/>
            <person name="De La Torre J."/>
            <person name="Picazo A."/>
            <person name="Camacho A."/>
            <person name="Rodriguez-Valera F."/>
        </authorList>
    </citation>
    <scope>NUCLEOTIDE SEQUENCE [LARGE SCALE GENOMIC DNA]</scope>
    <source>
        <strain evidence="2">MED-G24</strain>
    </source>
</reference>
<comment type="caution">
    <text evidence="2">The sequence shown here is derived from an EMBL/GenBank/DDBJ whole genome shotgun (WGS) entry which is preliminary data.</text>
</comment>
<keyword evidence="1" id="KW-0812">Transmembrane</keyword>
<dbReference type="EMBL" id="NTKD01000001">
    <property type="protein sequence ID" value="PDH42229.1"/>
    <property type="molecule type" value="Genomic_DNA"/>
</dbReference>
<dbReference type="AlphaFoldDB" id="A0A2A5X0C8"/>
<sequence length="346" mass="38077">MLIIIVGNVVLWHQLSSAHTARIELMGKTISAQLALSLQEPMVRGEHLTINVMLNDLLSGGQDLVAYAAVYNHRNTLIAQAGSMTQGIALYTNRISHQQSVIGRVEIGLGDQHGRSAYQPLILLIATQFVLGILILIATGGLRGVIMFWLYPDLPRHKLATSSETVEIMNPEPDTDQSTYREDGTLVVVRPIPVNLESEIIELFTTAVSLCHGEITLTDSGDLELLFRHDRHEQDAVCCAALMMELVAAIPRPYSAHFALHYCANCDLSDSRFTEARKFTNYLTAIAGGKILISQVLALRIPDALGVEFSSFSHTALPNGQAMVMDGSSRSFRSEIRERLALMIEQ</sequence>
<name>A0A2A5X0C8_9GAMM</name>
<evidence type="ECO:0000313" key="3">
    <source>
        <dbReference type="Proteomes" id="UP000219327"/>
    </source>
</evidence>
<organism evidence="2 3">
    <name type="scientific">OM182 bacterium MED-G24</name>
    <dbReference type="NCBI Taxonomy" id="1986255"/>
    <lineage>
        <taxon>Bacteria</taxon>
        <taxon>Pseudomonadati</taxon>
        <taxon>Pseudomonadota</taxon>
        <taxon>Gammaproteobacteria</taxon>
        <taxon>OMG group</taxon>
        <taxon>OM182 clade</taxon>
    </lineage>
</organism>
<protein>
    <submittedName>
        <fullName evidence="2">Uncharacterized protein</fullName>
    </submittedName>
</protein>
<evidence type="ECO:0000313" key="2">
    <source>
        <dbReference type="EMBL" id="PDH42229.1"/>
    </source>
</evidence>
<evidence type="ECO:0000256" key="1">
    <source>
        <dbReference type="SAM" id="Phobius"/>
    </source>
</evidence>
<feature type="transmembrane region" description="Helical" evidence="1">
    <location>
        <begin position="121"/>
        <end position="151"/>
    </location>
</feature>
<accession>A0A2A5X0C8</accession>
<dbReference type="Proteomes" id="UP000219327">
    <property type="component" value="Unassembled WGS sequence"/>
</dbReference>
<proteinExistence type="predicted"/>
<gene>
    <name evidence="2" type="ORF">CNE99_00525</name>
</gene>
<keyword evidence="1" id="KW-0472">Membrane</keyword>